<evidence type="ECO:0000256" key="1">
    <source>
        <dbReference type="ARBA" id="ARBA00022741"/>
    </source>
</evidence>
<dbReference type="PANTHER" id="PTHR43637">
    <property type="entry name" value="UPF0273 PROTEIN TM_0370"/>
    <property type="match status" value="1"/>
</dbReference>
<dbReference type="SUPFAM" id="SSF52540">
    <property type="entry name" value="P-loop containing nucleoside triphosphate hydrolases"/>
    <property type="match status" value="1"/>
</dbReference>
<dbReference type="STRING" id="186497.PF0626"/>
<gene>
    <name evidence="4" type="ordered locus">PF0626</name>
</gene>
<dbReference type="Pfam" id="PF06745">
    <property type="entry name" value="ATPase"/>
    <property type="match status" value="1"/>
</dbReference>
<proteinExistence type="predicted"/>
<evidence type="ECO:0000313" key="4">
    <source>
        <dbReference type="EMBL" id="AAL80750.1"/>
    </source>
</evidence>
<dbReference type="PaxDb" id="186497-PF0626"/>
<keyword evidence="5" id="KW-1185">Reference proteome</keyword>
<protein>
    <recommendedName>
        <fullName evidence="3">KaiC-like domain-containing protein</fullName>
    </recommendedName>
</protein>
<dbReference type="PANTHER" id="PTHR43637:SF2">
    <property type="entry name" value="PROTEIN GVPD 1"/>
    <property type="match status" value="1"/>
</dbReference>
<sequence>MTGTGKTTFALHFAIANALQGRKVVYITFEEPIGQIVRSARNYNIPIDEVLGKDLEIFSWVPESKTPVHTYIKIKEIVEEFQPEALIIDSLTALKQHTDEKELAKMLRYLQLLTKERR</sequence>
<dbReference type="eggNOG" id="arCOG01174">
    <property type="taxonomic scope" value="Archaea"/>
</dbReference>
<dbReference type="InterPro" id="IPR027417">
    <property type="entry name" value="P-loop_NTPase"/>
</dbReference>
<keyword evidence="1" id="KW-0547">Nucleotide-binding</keyword>
<dbReference type="Proteomes" id="UP000001013">
    <property type="component" value="Chromosome"/>
</dbReference>
<evidence type="ECO:0000313" key="5">
    <source>
        <dbReference type="Proteomes" id="UP000001013"/>
    </source>
</evidence>
<dbReference type="Gene3D" id="3.40.50.300">
    <property type="entry name" value="P-loop containing nucleotide triphosphate hydrolases"/>
    <property type="match status" value="1"/>
</dbReference>
<dbReference type="PhylomeDB" id="Q8U346"/>
<dbReference type="InterPro" id="IPR014774">
    <property type="entry name" value="KaiC-like_dom"/>
</dbReference>
<dbReference type="GeneID" id="78736842"/>
<evidence type="ECO:0000256" key="2">
    <source>
        <dbReference type="ARBA" id="ARBA00022840"/>
    </source>
</evidence>
<dbReference type="EMBL" id="AE009950">
    <property type="protein sequence ID" value="AAL80750.1"/>
    <property type="molecule type" value="Genomic_DNA"/>
</dbReference>
<accession>Q8U346</accession>
<evidence type="ECO:0000259" key="3">
    <source>
        <dbReference type="Pfam" id="PF06745"/>
    </source>
</evidence>
<dbReference type="AlphaFoldDB" id="Q8U346"/>
<feature type="domain" description="KaiC-like" evidence="3">
    <location>
        <begin position="2"/>
        <end position="110"/>
    </location>
</feature>
<dbReference type="PATRIC" id="fig|186497.12.peg.656"/>
<dbReference type="KEGG" id="pfu:PF0626"/>
<organism evidence="4 5">
    <name type="scientific">Pyrococcus furiosus (strain ATCC 43587 / DSM 3638 / JCM 8422 / Vc1)</name>
    <dbReference type="NCBI Taxonomy" id="186497"/>
    <lineage>
        <taxon>Archaea</taxon>
        <taxon>Methanobacteriati</taxon>
        <taxon>Methanobacteriota</taxon>
        <taxon>Thermococci</taxon>
        <taxon>Thermococcales</taxon>
        <taxon>Thermococcaceae</taxon>
        <taxon>Pyrococcus</taxon>
    </lineage>
</organism>
<keyword evidence="2" id="KW-0067">ATP-binding</keyword>
<name>Q8U346_PYRFU</name>
<dbReference type="HOGENOM" id="CLU_2067898_0_0_2"/>
<dbReference type="RefSeq" id="WP_011011746.1">
    <property type="nucleotide sequence ID" value="NC_003413.1"/>
</dbReference>
<reference evidence="4 5" key="1">
    <citation type="journal article" date="1999" name="Genetics">
        <title>Divergence of the hyperthermophilic archaea Pyrococcus furiosus and P. horikoshii inferred from complete genomic sequences.</title>
        <authorList>
            <person name="Maeder D.L."/>
            <person name="Weiss R.B."/>
            <person name="Dunn D.M."/>
            <person name="Cherry J.L."/>
            <person name="Gonzalez J.M."/>
            <person name="DiRuggiero J."/>
            <person name="Robb F.T."/>
        </authorList>
    </citation>
    <scope>NUCLEOTIDE SEQUENCE [LARGE SCALE GENOMIC DNA]</scope>
    <source>
        <strain evidence="5">ATCC 43587 / DSM 3638 / JCM 8422 / Vc1</strain>
    </source>
</reference>
<dbReference type="GO" id="GO:0005524">
    <property type="term" value="F:ATP binding"/>
    <property type="evidence" value="ECO:0007669"/>
    <property type="project" value="UniProtKB-KW"/>
</dbReference>